<dbReference type="EMBL" id="FMIB01000002">
    <property type="protein sequence ID" value="SCL72195.1"/>
    <property type="molecule type" value="Genomic_DNA"/>
</dbReference>
<dbReference type="PANTHER" id="PTHR36440:SF1">
    <property type="entry name" value="PUTATIVE (AFU_ORTHOLOGUE AFUA_8G07350)-RELATED"/>
    <property type="match status" value="1"/>
</dbReference>
<evidence type="ECO:0000313" key="2">
    <source>
        <dbReference type="EMBL" id="SCL45872.1"/>
    </source>
</evidence>
<dbReference type="PANTHER" id="PTHR36440">
    <property type="entry name" value="PUTATIVE (AFU_ORTHOLOGUE AFUA_8G07350)-RELATED"/>
    <property type="match status" value="1"/>
</dbReference>
<dbReference type="AlphaFoldDB" id="A0A1C6TVM9"/>
<dbReference type="InterPro" id="IPR011051">
    <property type="entry name" value="RmlC_Cupin_sf"/>
</dbReference>
<dbReference type="RefSeq" id="WP_091305402.1">
    <property type="nucleotide sequence ID" value="NZ_FMIB01000002.1"/>
</dbReference>
<dbReference type="InterPro" id="IPR014710">
    <property type="entry name" value="RmlC-like_jellyroll"/>
</dbReference>
<name>A0A1C6TVM9_9ACTN</name>
<reference evidence="2" key="1">
    <citation type="submission" date="2016-06" db="EMBL/GenBank/DDBJ databases">
        <authorList>
            <person name="Kjaerup R.B."/>
            <person name="Dalgaard T.S."/>
            <person name="Juul-Madsen H.R."/>
        </authorList>
    </citation>
    <scope>NUCLEOTIDE SEQUENCE [LARGE SCALE GENOMIC DNA]</scope>
    <source>
        <strain evidence="2">DSM 44151</strain>
    </source>
</reference>
<keyword evidence="4" id="KW-1185">Reference proteome</keyword>
<dbReference type="GeneID" id="43282842"/>
<evidence type="ECO:0000313" key="4">
    <source>
        <dbReference type="Proteomes" id="UP000198605"/>
    </source>
</evidence>
<organism evidence="2 4">
    <name type="scientific">Micromonospora chersina</name>
    <dbReference type="NCBI Taxonomy" id="47854"/>
    <lineage>
        <taxon>Bacteria</taxon>
        <taxon>Bacillati</taxon>
        <taxon>Actinomycetota</taxon>
        <taxon>Actinomycetes</taxon>
        <taxon>Micromonosporales</taxon>
        <taxon>Micromonosporaceae</taxon>
        <taxon>Micromonospora</taxon>
    </lineage>
</organism>
<feature type="domain" description="Cupin type-2" evidence="1">
    <location>
        <begin position="60"/>
        <end position="125"/>
    </location>
</feature>
<dbReference type="STRING" id="47854.GA0070603_0026"/>
<proteinExistence type="predicted"/>
<dbReference type="SUPFAM" id="SSF51182">
    <property type="entry name" value="RmlC-like cupins"/>
    <property type="match status" value="1"/>
</dbReference>
<dbReference type="InterPro" id="IPR013096">
    <property type="entry name" value="Cupin_2"/>
</dbReference>
<dbReference type="InterPro" id="IPR053146">
    <property type="entry name" value="QDO-like"/>
</dbReference>
<dbReference type="Pfam" id="PF07883">
    <property type="entry name" value="Cupin_2"/>
    <property type="match status" value="1"/>
</dbReference>
<dbReference type="EMBL" id="FMIB01000002">
    <property type="protein sequence ID" value="SCL45872.1"/>
    <property type="molecule type" value="Genomic_DNA"/>
</dbReference>
<dbReference type="Gene3D" id="2.60.120.10">
    <property type="entry name" value="Jelly Rolls"/>
    <property type="match status" value="1"/>
</dbReference>
<sequence length="168" mass="18200">MSYPPPRYSGPAGALTATFRPADAPPDVVIGSRTTVGHLATGATTDGAFGLYRWDMAATPPADTTPRGHYHRTFAESFFILDGTVSLLTGDRWIDAGPGDYLYVPPGGIHAFANNSGLAASMLVLFTPGAPREPYFRELAEIVTSGRRLTRREWTALYARHDQYEAPV</sequence>
<evidence type="ECO:0000259" key="1">
    <source>
        <dbReference type="Pfam" id="PF07883"/>
    </source>
</evidence>
<reference evidence="4" key="2">
    <citation type="submission" date="2016-06" db="EMBL/GenBank/DDBJ databases">
        <authorList>
            <person name="Varghese N."/>
            <person name="Submissions Spin"/>
        </authorList>
    </citation>
    <scope>NUCLEOTIDE SEQUENCE [LARGE SCALE GENOMIC DNA]</scope>
    <source>
        <strain evidence="4">DSM 44151</strain>
    </source>
</reference>
<protein>
    <submittedName>
        <fullName evidence="2">Cupin domain protein</fullName>
    </submittedName>
</protein>
<dbReference type="OrthoDB" id="5243731at2"/>
<dbReference type="Proteomes" id="UP000198605">
    <property type="component" value="Unassembled WGS sequence"/>
</dbReference>
<gene>
    <name evidence="2" type="ORF">GA0070603_0026</name>
    <name evidence="3" type="ORF">GA0070603_6237</name>
</gene>
<evidence type="ECO:0000313" key="3">
    <source>
        <dbReference type="EMBL" id="SCL72195.1"/>
    </source>
</evidence>
<accession>A0A1C6TVM9</accession>